<dbReference type="SUPFAM" id="SSF88659">
    <property type="entry name" value="Sigma3 and sigma4 domains of RNA polymerase sigma factors"/>
    <property type="match status" value="1"/>
</dbReference>
<organism evidence="2 3">
    <name type="scientific">Virgibacillus subterraneus</name>
    <dbReference type="NCBI Taxonomy" id="621109"/>
    <lineage>
        <taxon>Bacteria</taxon>
        <taxon>Bacillati</taxon>
        <taxon>Bacillota</taxon>
        <taxon>Bacilli</taxon>
        <taxon>Bacillales</taxon>
        <taxon>Bacillaceae</taxon>
        <taxon>Virgibacillus</taxon>
    </lineage>
</organism>
<dbReference type="InterPro" id="IPR036388">
    <property type="entry name" value="WH-like_DNA-bd_sf"/>
</dbReference>
<name>A0A1H9GB23_9BACI</name>
<dbReference type="Pfam" id="PF04542">
    <property type="entry name" value="Sigma70_r2"/>
    <property type="match status" value="1"/>
</dbReference>
<dbReference type="Proteomes" id="UP000198733">
    <property type="component" value="Unassembled WGS sequence"/>
</dbReference>
<evidence type="ECO:0000259" key="1">
    <source>
        <dbReference type="Pfam" id="PF04542"/>
    </source>
</evidence>
<dbReference type="Gene3D" id="1.10.1740.10">
    <property type="match status" value="1"/>
</dbReference>
<dbReference type="SUPFAM" id="SSF88946">
    <property type="entry name" value="Sigma2 domain of RNA polymerase sigma factors"/>
    <property type="match status" value="1"/>
</dbReference>
<dbReference type="InterPro" id="IPR014284">
    <property type="entry name" value="RNA_pol_sigma-70_dom"/>
</dbReference>
<proteinExistence type="predicted"/>
<dbReference type="RefSeq" id="WP_092504712.1">
    <property type="nucleotide sequence ID" value="NZ_FOEH01000003.1"/>
</dbReference>
<protein>
    <submittedName>
        <fullName evidence="2">RNA polymerase sigma factor, sigma-70 family</fullName>
    </submittedName>
</protein>
<feature type="domain" description="RNA polymerase sigma-70 region 2" evidence="1">
    <location>
        <begin position="13"/>
        <end position="79"/>
    </location>
</feature>
<keyword evidence="3" id="KW-1185">Reference proteome</keyword>
<sequence length="184" mass="21974">MKKEEKLTFDEVFEQNERRIHYHMLKLGIKDPHREFYVEGIYAMWMAYKKYNPNKGPLGTYFNYIIRNRLIDMLRQKTREDHNQSKITHKEICEVDNGNSCGEAKTPVIDTSGVTLPDCEFWHSVKEMLTENQWKWVKFYIIEGIPLQEIAQQEGVSEDAVKSWGRQTRRKLKGEKEVLVRLYK</sequence>
<comment type="caution">
    <text evidence="2">The sequence shown here is derived from an EMBL/GenBank/DDBJ whole genome shotgun (WGS) entry which is preliminary data.</text>
</comment>
<dbReference type="NCBIfam" id="TIGR02937">
    <property type="entry name" value="sigma70-ECF"/>
    <property type="match status" value="1"/>
</dbReference>
<reference evidence="2 3" key="1">
    <citation type="submission" date="2016-10" db="EMBL/GenBank/DDBJ databases">
        <authorList>
            <person name="Varghese N."/>
            <person name="Submissions S."/>
        </authorList>
    </citation>
    <scope>NUCLEOTIDE SEQUENCE [LARGE SCALE GENOMIC DNA]</scope>
    <source>
        <strain evidence="2 3">CGMCC 1.7734</strain>
    </source>
</reference>
<gene>
    <name evidence="2" type="ORF">SAMN05216232_2537</name>
</gene>
<evidence type="ECO:0000313" key="2">
    <source>
        <dbReference type="EMBL" id="SEQ47260.1"/>
    </source>
</evidence>
<dbReference type="InterPro" id="IPR007627">
    <property type="entry name" value="RNA_pol_sigma70_r2"/>
</dbReference>
<accession>A0A1H9GB23</accession>
<dbReference type="EMBL" id="FOEH01000003">
    <property type="protein sequence ID" value="SEQ47260.1"/>
    <property type="molecule type" value="Genomic_DNA"/>
</dbReference>
<dbReference type="InterPro" id="IPR013324">
    <property type="entry name" value="RNA_pol_sigma_r3/r4-like"/>
</dbReference>
<dbReference type="InterPro" id="IPR013325">
    <property type="entry name" value="RNA_pol_sigma_r2"/>
</dbReference>
<evidence type="ECO:0000313" key="3">
    <source>
        <dbReference type="Proteomes" id="UP000198733"/>
    </source>
</evidence>
<dbReference type="Gene3D" id="1.10.10.10">
    <property type="entry name" value="Winged helix-like DNA-binding domain superfamily/Winged helix DNA-binding domain"/>
    <property type="match status" value="1"/>
</dbReference>